<dbReference type="Proteomes" id="UP000257127">
    <property type="component" value="Unassembled WGS sequence"/>
</dbReference>
<comment type="caution">
    <text evidence="1">The sequence shown here is derived from an EMBL/GenBank/DDBJ whole genome shotgun (WGS) entry which is preliminary data.</text>
</comment>
<dbReference type="RefSeq" id="WP_116881320.1">
    <property type="nucleotide sequence ID" value="NZ_QURB01000006.1"/>
</dbReference>
<dbReference type="EMBL" id="QURB01000015">
    <property type="protein sequence ID" value="RFC53101.1"/>
    <property type="molecule type" value="Genomic_DNA"/>
</dbReference>
<accession>A0A3E1EU67</accession>
<gene>
    <name evidence="2" type="ORF">DXU93_10900</name>
    <name evidence="1" type="ORF">DXU93_14805</name>
</gene>
<dbReference type="OrthoDB" id="1467855at2"/>
<evidence type="ECO:0000313" key="1">
    <source>
        <dbReference type="EMBL" id="RFC53101.1"/>
    </source>
</evidence>
<evidence type="ECO:0000313" key="3">
    <source>
        <dbReference type="Proteomes" id="UP000257127"/>
    </source>
</evidence>
<name>A0A3E1EU67_9FLAO</name>
<evidence type="ECO:0000313" key="2">
    <source>
        <dbReference type="EMBL" id="RFC54039.1"/>
    </source>
</evidence>
<proteinExistence type="predicted"/>
<keyword evidence="3" id="KW-1185">Reference proteome</keyword>
<sequence>MAENENATPEMVVNVKKSGPKFKAGSELASTVNKIDIDWDNQTEEDSGILTVSVKIGSSSDGE</sequence>
<organism evidence="1 3">
    <name type="scientific">Brumimicrobium aurantiacum</name>
    <dbReference type="NCBI Taxonomy" id="1737063"/>
    <lineage>
        <taxon>Bacteria</taxon>
        <taxon>Pseudomonadati</taxon>
        <taxon>Bacteroidota</taxon>
        <taxon>Flavobacteriia</taxon>
        <taxon>Flavobacteriales</taxon>
        <taxon>Crocinitomicaceae</taxon>
        <taxon>Brumimicrobium</taxon>
    </lineage>
</organism>
<dbReference type="AlphaFoldDB" id="A0A3E1EU67"/>
<dbReference type="EMBL" id="QURB01000006">
    <property type="protein sequence ID" value="RFC54039.1"/>
    <property type="molecule type" value="Genomic_DNA"/>
</dbReference>
<reference evidence="1 3" key="1">
    <citation type="submission" date="2018-08" db="EMBL/GenBank/DDBJ databases">
        <title>The draft genome squence of Brumimicrobium sp. N62.</title>
        <authorList>
            <person name="Du Z.-J."/>
            <person name="Luo H.-R."/>
        </authorList>
    </citation>
    <scope>NUCLEOTIDE SEQUENCE [LARGE SCALE GENOMIC DNA]</scope>
    <source>
        <strain evidence="1 3">N62</strain>
    </source>
</reference>
<protein>
    <submittedName>
        <fullName evidence="1">Uncharacterized protein</fullName>
    </submittedName>
</protein>